<proteinExistence type="predicted"/>
<protein>
    <recommendedName>
        <fullName evidence="1">Retroviral polymerase SH3-like domain-containing protein</fullName>
    </recommendedName>
</protein>
<comment type="caution">
    <text evidence="2">The sequence shown here is derived from an EMBL/GenBank/DDBJ whole genome shotgun (WGS) entry which is preliminary data.</text>
</comment>
<reference evidence="2 3" key="1">
    <citation type="journal article" date="2021" name="Nat. Plants">
        <title>The Taxus genome provides insights into paclitaxel biosynthesis.</title>
        <authorList>
            <person name="Xiong X."/>
            <person name="Gou J."/>
            <person name="Liao Q."/>
            <person name="Li Y."/>
            <person name="Zhou Q."/>
            <person name="Bi G."/>
            <person name="Li C."/>
            <person name="Du R."/>
            <person name="Wang X."/>
            <person name="Sun T."/>
            <person name="Guo L."/>
            <person name="Liang H."/>
            <person name="Lu P."/>
            <person name="Wu Y."/>
            <person name="Zhang Z."/>
            <person name="Ro D.K."/>
            <person name="Shang Y."/>
            <person name="Huang S."/>
            <person name="Yan J."/>
        </authorList>
    </citation>
    <scope>NUCLEOTIDE SEQUENCE [LARGE SCALE GENOMIC DNA]</scope>
    <source>
        <strain evidence="2">Ta-2019</strain>
    </source>
</reference>
<feature type="non-terminal residue" evidence="2">
    <location>
        <position position="1"/>
    </location>
</feature>
<sequence>CEVFVHIDKDDRNKLEDKSKKCSFVGYGEYEFGFYVWTIKDKKLFQSRDIFFNENVMYKVQLHEQKEESKKEYTMLEDIADNKVSKGLI</sequence>
<dbReference type="InterPro" id="IPR057670">
    <property type="entry name" value="SH3_retrovirus"/>
</dbReference>
<organism evidence="2 3">
    <name type="scientific">Taxus chinensis</name>
    <name type="common">Chinese yew</name>
    <name type="synonym">Taxus wallichiana var. chinensis</name>
    <dbReference type="NCBI Taxonomy" id="29808"/>
    <lineage>
        <taxon>Eukaryota</taxon>
        <taxon>Viridiplantae</taxon>
        <taxon>Streptophyta</taxon>
        <taxon>Embryophyta</taxon>
        <taxon>Tracheophyta</taxon>
        <taxon>Spermatophyta</taxon>
        <taxon>Pinopsida</taxon>
        <taxon>Pinidae</taxon>
        <taxon>Conifers II</taxon>
        <taxon>Cupressales</taxon>
        <taxon>Taxaceae</taxon>
        <taxon>Taxus</taxon>
    </lineage>
</organism>
<evidence type="ECO:0000259" key="1">
    <source>
        <dbReference type="Pfam" id="PF25597"/>
    </source>
</evidence>
<gene>
    <name evidence="2" type="ORF">KI387_017899</name>
</gene>
<accession>A0AA38GJW9</accession>
<dbReference type="Proteomes" id="UP000824469">
    <property type="component" value="Unassembled WGS sequence"/>
</dbReference>
<name>A0AA38GJW9_TAXCH</name>
<evidence type="ECO:0000313" key="2">
    <source>
        <dbReference type="EMBL" id="KAH9323260.1"/>
    </source>
</evidence>
<evidence type="ECO:0000313" key="3">
    <source>
        <dbReference type="Proteomes" id="UP000824469"/>
    </source>
</evidence>
<feature type="domain" description="Retroviral polymerase SH3-like" evidence="1">
    <location>
        <begin position="1"/>
        <end position="63"/>
    </location>
</feature>
<dbReference type="AlphaFoldDB" id="A0AA38GJW9"/>
<dbReference type="Pfam" id="PF25597">
    <property type="entry name" value="SH3_retrovirus"/>
    <property type="match status" value="1"/>
</dbReference>
<keyword evidence="3" id="KW-1185">Reference proteome</keyword>
<dbReference type="EMBL" id="JAHRHJ020000003">
    <property type="protein sequence ID" value="KAH9323260.1"/>
    <property type="molecule type" value="Genomic_DNA"/>
</dbReference>